<accession>A0AAW4XUL6</accession>
<keyword evidence="1" id="KW-1133">Transmembrane helix</keyword>
<name>A0AAW4XUL6_9BURK</name>
<comment type="caution">
    <text evidence="3">The sequence shown here is derived from an EMBL/GenBank/DDBJ whole genome shotgun (WGS) entry which is preliminary data.</text>
</comment>
<keyword evidence="1" id="KW-0812">Transmembrane</keyword>
<feature type="transmembrane region" description="Helical" evidence="1">
    <location>
        <begin position="566"/>
        <end position="586"/>
    </location>
</feature>
<dbReference type="InterPro" id="IPR001434">
    <property type="entry name" value="OmcB-like_DUF11"/>
</dbReference>
<organism evidence="3 4">
    <name type="scientific">Comamonas koreensis</name>
    <dbReference type="NCBI Taxonomy" id="160825"/>
    <lineage>
        <taxon>Bacteria</taxon>
        <taxon>Pseudomonadati</taxon>
        <taxon>Pseudomonadota</taxon>
        <taxon>Betaproteobacteria</taxon>
        <taxon>Burkholderiales</taxon>
        <taxon>Comamonadaceae</taxon>
        <taxon>Comamonas</taxon>
    </lineage>
</organism>
<protein>
    <submittedName>
        <fullName evidence="3">DUF11 domain-containing protein</fullName>
    </submittedName>
</protein>
<dbReference type="AlphaFoldDB" id="A0AAW4XUL6"/>
<keyword evidence="4" id="KW-1185">Reference proteome</keyword>
<evidence type="ECO:0000313" key="3">
    <source>
        <dbReference type="EMBL" id="MCD2165092.1"/>
    </source>
</evidence>
<dbReference type="RefSeq" id="WP_230773328.1">
    <property type="nucleotide sequence ID" value="NZ_JAJNCT010000009.1"/>
</dbReference>
<feature type="domain" description="DUF11" evidence="2">
    <location>
        <begin position="429"/>
        <end position="528"/>
    </location>
</feature>
<dbReference type="EMBL" id="JAJNCT010000009">
    <property type="protein sequence ID" value="MCD2165092.1"/>
    <property type="molecule type" value="Genomic_DNA"/>
</dbReference>
<evidence type="ECO:0000313" key="4">
    <source>
        <dbReference type="Proteomes" id="UP001199260"/>
    </source>
</evidence>
<dbReference type="Proteomes" id="UP001199260">
    <property type="component" value="Unassembled WGS sequence"/>
</dbReference>
<evidence type="ECO:0000259" key="2">
    <source>
        <dbReference type="Pfam" id="PF01345"/>
    </source>
</evidence>
<evidence type="ECO:0000256" key="1">
    <source>
        <dbReference type="SAM" id="Phobius"/>
    </source>
</evidence>
<reference evidence="3 4" key="1">
    <citation type="submission" date="2021-11" db="EMBL/GenBank/DDBJ databases">
        <title>Genome sequence.</title>
        <authorList>
            <person name="Sun Q."/>
        </authorList>
    </citation>
    <scope>NUCLEOTIDE SEQUENCE [LARGE SCALE GENOMIC DNA]</scope>
    <source>
        <strain evidence="3 4">KCTC 12005</strain>
    </source>
</reference>
<sequence length="592" mass="60716">MASQQCHSLLTLSTLMYRNASRYDPSINLVDLFMLSHCHVFRGSAAIVLFACNLSHTHAQTVIYEQRFESPALACQQLDGTARTGLTRLQDDFGNNFRQLNSADVLCITPPIAGKQNYSDPSGTAGNYTIGFYGSINTANTEAVGMAFDPSGQPFVNGSVALANVKLANYTATPTSPTIGDPVRVTMAYYRLRATAGGGEPANSDFSLSPPAVLGQPAVVRGQPSSNVLTPILTEQVTTTNTTGNAYALDWTTHTFSVDTSSFAAGDKLVVLFTGLDLNQYVAIDNFVVTTSAIAPAPLQVSKAFASTSVQPGQSTQVRIDVQGNNVGDTLGLNLRDSLPAPLTLDSIASNSCAGTTTTNGNALSLTGGTVPSTGCQVVLNTTWPATDICSVSSVTNTITDGADFSFSSGARTAGIDATATLACQAKALQVSKSFSASSVKPGDSTQITISITGNGFNDASGLSLIDRLPAPLTLDGIASNSCGGSASSSGSTLTLSGGVVPAAGCQVVLNATWPAADQCTVASVTNTIVDGTDFSFGSGTPTAGINATAALACASAVTPPITPTAVPLGGLWVSIGMGMGLFGLARRYRRS</sequence>
<proteinExistence type="predicted"/>
<keyword evidence="1" id="KW-0472">Membrane</keyword>
<dbReference type="Pfam" id="PF01345">
    <property type="entry name" value="DUF11"/>
    <property type="match status" value="1"/>
</dbReference>
<gene>
    <name evidence="3" type="ORF">LPW39_08105</name>
</gene>